<feature type="chain" id="PRO_5040436833" evidence="6">
    <location>
        <begin position="23"/>
        <end position="596"/>
    </location>
</feature>
<evidence type="ECO:0000256" key="2">
    <source>
        <dbReference type="ARBA" id="ARBA00022729"/>
    </source>
</evidence>
<keyword evidence="2 6" id="KW-0732">Signal</keyword>
<dbReference type="InterPro" id="IPR001144">
    <property type="entry name" value="Enterotoxin_A"/>
</dbReference>
<evidence type="ECO:0000256" key="5">
    <source>
        <dbReference type="SAM" id="MobiDB-lite"/>
    </source>
</evidence>
<evidence type="ECO:0000313" key="7">
    <source>
        <dbReference type="EMBL" id="KAH0965384.1"/>
    </source>
</evidence>
<dbReference type="GO" id="GO:0090729">
    <property type="term" value="F:toxin activity"/>
    <property type="evidence" value="ECO:0007669"/>
    <property type="project" value="UniProtKB-KW"/>
</dbReference>
<dbReference type="OrthoDB" id="4927890at2759"/>
<protein>
    <submittedName>
        <fullName evidence="7">Heat-labile enterotoxin alpha chain domain-containing protein</fullName>
    </submittedName>
</protein>
<dbReference type="AlphaFoldDB" id="A0A9P8N3X6"/>
<keyword evidence="1" id="KW-0800">Toxin</keyword>
<dbReference type="SUPFAM" id="SSF56399">
    <property type="entry name" value="ADP-ribosylation"/>
    <property type="match status" value="1"/>
</dbReference>
<sequence length="596" mass="66153">MFLNPRYICLTLLLHWTPTLLGQRDAFGGRNGEQFINSISNWINPAPRPVEDPAKVKDWGRASDLLSQVGAAKTEIDELQKSLAGLADAHGQGLSNSKISDILSRSNAAITGARSAASKADNATSEIAGLDEVTYDLRSTFSSAKNTRTEIMNTSTSVILDGYLIPIRVLADLIKEARAKVEKKPGDKNTQELLRTAEERLKMVDSLVSELIEECDLADETAKTRNKDNVPSFPKSDAEQALKEEKEIAKADFEEAQMAAPKKMGGYRHGQDGFGKGGEEEKILLIFMRFSRFVLHPSLRPASPSLGLQVVERTRNLWNTAKFAEQAIQWLKQSSDELDGQKKAKAIKRFNRIAENAYFYLDIVFPGGPSAQPKQKQIYEKLEDGRLCYGKLPLNRRLQAYGVPEKERQKLGLPTRNTDKIPDEDRECYQPQQLSDLALRYAFSEEVRRTLGISETTPTSVGPTETSSTTVPNPRSPEKPLTVYRGDSRSPEEIQALGGIPPRFAGETTNQSYSLKAHHEAADKNIATRYTSTTRSFGVATVYATGLYHGGTNKDGWVYRIHPTPNMIDLNASNFTAVSCVPYRVIAEVINALRRV</sequence>
<organism evidence="7 8">
    <name type="scientific">Hirsutella rhossiliensis</name>
    <dbReference type="NCBI Taxonomy" id="111463"/>
    <lineage>
        <taxon>Eukaryota</taxon>
        <taxon>Fungi</taxon>
        <taxon>Dikarya</taxon>
        <taxon>Ascomycota</taxon>
        <taxon>Pezizomycotina</taxon>
        <taxon>Sordariomycetes</taxon>
        <taxon>Hypocreomycetidae</taxon>
        <taxon>Hypocreales</taxon>
        <taxon>Ophiocordycipitaceae</taxon>
        <taxon>Hirsutella</taxon>
    </lineage>
</organism>
<proteinExistence type="predicted"/>
<keyword evidence="3" id="KW-0843">Virulence</keyword>
<dbReference type="GeneID" id="68352529"/>
<feature type="signal peptide" evidence="6">
    <location>
        <begin position="1"/>
        <end position="22"/>
    </location>
</feature>
<reference evidence="7" key="1">
    <citation type="submission" date="2021-09" db="EMBL/GenBank/DDBJ databases">
        <title>A high-quality genome of the endoparasitic fungus Hirsutella rhossiliensis with a comparison of Hirsutella genomes reveals transposable elements contributing to genome size variation.</title>
        <authorList>
            <person name="Lin R."/>
            <person name="Jiao Y."/>
            <person name="Sun X."/>
            <person name="Ling J."/>
            <person name="Xie B."/>
            <person name="Cheng X."/>
        </authorList>
    </citation>
    <scope>NUCLEOTIDE SEQUENCE</scope>
    <source>
        <strain evidence="7">HR02</strain>
    </source>
</reference>
<evidence type="ECO:0000313" key="8">
    <source>
        <dbReference type="Proteomes" id="UP000824596"/>
    </source>
</evidence>
<keyword evidence="4" id="KW-1015">Disulfide bond</keyword>
<dbReference type="Gene3D" id="3.90.210.10">
    <property type="entry name" value="Heat-Labile Enterotoxin, subunit A"/>
    <property type="match status" value="1"/>
</dbReference>
<accession>A0A9P8N3X6</accession>
<comment type="caution">
    <text evidence="7">The sequence shown here is derived from an EMBL/GenBank/DDBJ whole genome shotgun (WGS) entry which is preliminary data.</text>
</comment>
<dbReference type="Pfam" id="PF01375">
    <property type="entry name" value="Enterotoxin_a"/>
    <property type="match status" value="1"/>
</dbReference>
<dbReference type="EMBL" id="JAIZPD010000003">
    <property type="protein sequence ID" value="KAH0965384.1"/>
    <property type="molecule type" value="Genomic_DNA"/>
</dbReference>
<dbReference type="Proteomes" id="UP000824596">
    <property type="component" value="Unassembled WGS sequence"/>
</dbReference>
<name>A0A9P8N3X6_9HYPO</name>
<evidence type="ECO:0000256" key="1">
    <source>
        <dbReference type="ARBA" id="ARBA00022656"/>
    </source>
</evidence>
<feature type="compositionally biased region" description="Polar residues" evidence="5">
    <location>
        <begin position="453"/>
        <end position="473"/>
    </location>
</feature>
<keyword evidence="8" id="KW-1185">Reference proteome</keyword>
<evidence type="ECO:0000256" key="3">
    <source>
        <dbReference type="ARBA" id="ARBA00023026"/>
    </source>
</evidence>
<evidence type="ECO:0000256" key="6">
    <source>
        <dbReference type="SAM" id="SignalP"/>
    </source>
</evidence>
<gene>
    <name evidence="7" type="ORF">HRG_03400</name>
</gene>
<evidence type="ECO:0000256" key="4">
    <source>
        <dbReference type="ARBA" id="ARBA00023157"/>
    </source>
</evidence>
<feature type="region of interest" description="Disordered" evidence="5">
    <location>
        <begin position="452"/>
        <end position="486"/>
    </location>
</feature>
<dbReference type="RefSeq" id="XP_044722897.1">
    <property type="nucleotide sequence ID" value="XM_044861871.1"/>
</dbReference>